<keyword evidence="1" id="KW-0175">Coiled coil</keyword>
<keyword evidence="2" id="KW-0472">Membrane</keyword>
<feature type="transmembrane region" description="Helical" evidence="2">
    <location>
        <begin position="20"/>
        <end position="48"/>
    </location>
</feature>
<sequence length="241" mass="28112">MNRDVGRGTGALQQEPSSSYLLLLFISSAIFFIALPYLLPFGGSLLWWRRKGTAEEPKLKFSEKTDPDYKYAYLSTNVLTSRQYSHDSKHEEVHSSIVNLQKTLQIERERIAQLESEIYILQLSERYLKERVQKLEAGQFGYSRSVSSPSVPIEHLMERTVNVQKKLESMDDLVEELLRMLQTEREKVSSLALEVRTLRVSESTLTDKIKNLEEKFNEFLSKNEQNEDSSYKYVQKIVREF</sequence>
<gene>
    <name evidence="3" type="ORF">KP509_14G043300</name>
</gene>
<accession>A0A8T2TCI7</accession>
<keyword evidence="2" id="KW-1133">Transmembrane helix</keyword>
<name>A0A8T2TCI7_CERRI</name>
<evidence type="ECO:0000256" key="1">
    <source>
        <dbReference type="SAM" id="Coils"/>
    </source>
</evidence>
<keyword evidence="4" id="KW-1185">Reference proteome</keyword>
<reference evidence="3" key="1">
    <citation type="submission" date="2021-08" db="EMBL/GenBank/DDBJ databases">
        <title>WGS assembly of Ceratopteris richardii.</title>
        <authorList>
            <person name="Marchant D.B."/>
            <person name="Chen G."/>
            <person name="Jenkins J."/>
            <person name="Shu S."/>
            <person name="Leebens-Mack J."/>
            <person name="Grimwood J."/>
            <person name="Schmutz J."/>
            <person name="Soltis P."/>
            <person name="Soltis D."/>
            <person name="Chen Z.-H."/>
        </authorList>
    </citation>
    <scope>NUCLEOTIDE SEQUENCE</scope>
    <source>
        <strain evidence="3">Whitten #5841</strain>
        <tissue evidence="3">Leaf</tissue>
    </source>
</reference>
<proteinExistence type="predicted"/>
<evidence type="ECO:0000313" key="3">
    <source>
        <dbReference type="EMBL" id="KAH7415433.1"/>
    </source>
</evidence>
<evidence type="ECO:0000256" key="2">
    <source>
        <dbReference type="SAM" id="Phobius"/>
    </source>
</evidence>
<evidence type="ECO:0000313" key="4">
    <source>
        <dbReference type="Proteomes" id="UP000825935"/>
    </source>
</evidence>
<organism evidence="3 4">
    <name type="scientific">Ceratopteris richardii</name>
    <name type="common">Triangle waterfern</name>
    <dbReference type="NCBI Taxonomy" id="49495"/>
    <lineage>
        <taxon>Eukaryota</taxon>
        <taxon>Viridiplantae</taxon>
        <taxon>Streptophyta</taxon>
        <taxon>Embryophyta</taxon>
        <taxon>Tracheophyta</taxon>
        <taxon>Polypodiopsida</taxon>
        <taxon>Polypodiidae</taxon>
        <taxon>Polypodiales</taxon>
        <taxon>Pteridineae</taxon>
        <taxon>Pteridaceae</taxon>
        <taxon>Parkerioideae</taxon>
        <taxon>Ceratopteris</taxon>
    </lineage>
</organism>
<dbReference type="AlphaFoldDB" id="A0A8T2TCI7"/>
<comment type="caution">
    <text evidence="3">The sequence shown here is derived from an EMBL/GenBank/DDBJ whole genome shotgun (WGS) entry which is preliminary data.</text>
</comment>
<feature type="coiled-coil region" evidence="1">
    <location>
        <begin position="167"/>
        <end position="229"/>
    </location>
</feature>
<keyword evidence="2" id="KW-0812">Transmembrane</keyword>
<dbReference type="OrthoDB" id="1906346at2759"/>
<protein>
    <submittedName>
        <fullName evidence="3">Uncharacterized protein</fullName>
    </submittedName>
</protein>
<dbReference type="EMBL" id="CM035419">
    <property type="protein sequence ID" value="KAH7415432.1"/>
    <property type="molecule type" value="Genomic_DNA"/>
</dbReference>
<dbReference type="Proteomes" id="UP000825935">
    <property type="component" value="Chromosome 14"/>
</dbReference>
<dbReference type="EMBL" id="CM035419">
    <property type="protein sequence ID" value="KAH7415433.1"/>
    <property type="molecule type" value="Genomic_DNA"/>
</dbReference>